<dbReference type="GO" id="GO:0009658">
    <property type="term" value="P:chloroplast organization"/>
    <property type="evidence" value="ECO:0007669"/>
    <property type="project" value="InterPro"/>
</dbReference>
<dbReference type="PANTHER" id="PTHR47594:SF5">
    <property type="entry name" value="PENTACOTRIPEPTIDE-REPEAT REGION OF PRORP DOMAIN-CONTAINING PROTEIN"/>
    <property type="match status" value="1"/>
</dbReference>
<protein>
    <submittedName>
        <fullName evidence="3">Pentatricopeptide repeat-containing-like protein</fullName>
    </submittedName>
</protein>
<feature type="repeat" description="PPR" evidence="2">
    <location>
        <begin position="134"/>
        <end position="168"/>
    </location>
</feature>
<keyword evidence="4" id="KW-1185">Reference proteome</keyword>
<evidence type="ECO:0000313" key="4">
    <source>
        <dbReference type="Proteomes" id="UP000283530"/>
    </source>
</evidence>
<proteinExistence type="predicted"/>
<evidence type="ECO:0000256" key="2">
    <source>
        <dbReference type="PROSITE-ProRule" id="PRU00708"/>
    </source>
</evidence>
<dbReference type="InterPro" id="IPR011990">
    <property type="entry name" value="TPR-like_helical_dom_sf"/>
</dbReference>
<dbReference type="OrthoDB" id="1900964at2759"/>
<dbReference type="Gene3D" id="1.25.40.10">
    <property type="entry name" value="Tetratricopeptide repeat domain"/>
    <property type="match status" value="1"/>
</dbReference>
<dbReference type="Proteomes" id="UP000283530">
    <property type="component" value="Unassembled WGS sequence"/>
</dbReference>
<dbReference type="InterPro" id="IPR002885">
    <property type="entry name" value="PPR_rpt"/>
</dbReference>
<dbReference type="PANTHER" id="PTHR47594">
    <property type="entry name" value="PPR CONTAINING PLANT-LIKE PROTEIN"/>
    <property type="match status" value="1"/>
</dbReference>
<evidence type="ECO:0000313" key="3">
    <source>
        <dbReference type="EMBL" id="RWR83874.1"/>
    </source>
</evidence>
<organism evidence="3 4">
    <name type="scientific">Cinnamomum micranthum f. kanehirae</name>
    <dbReference type="NCBI Taxonomy" id="337451"/>
    <lineage>
        <taxon>Eukaryota</taxon>
        <taxon>Viridiplantae</taxon>
        <taxon>Streptophyta</taxon>
        <taxon>Embryophyta</taxon>
        <taxon>Tracheophyta</taxon>
        <taxon>Spermatophyta</taxon>
        <taxon>Magnoliopsida</taxon>
        <taxon>Magnoliidae</taxon>
        <taxon>Laurales</taxon>
        <taxon>Lauraceae</taxon>
        <taxon>Cinnamomum</taxon>
    </lineage>
</organism>
<dbReference type="EMBL" id="QPKB01000004">
    <property type="protein sequence ID" value="RWR83874.1"/>
    <property type="molecule type" value="Genomic_DNA"/>
</dbReference>
<dbReference type="GO" id="GO:0003723">
    <property type="term" value="F:RNA binding"/>
    <property type="evidence" value="ECO:0007669"/>
    <property type="project" value="InterPro"/>
</dbReference>
<dbReference type="InterPro" id="IPR044190">
    <property type="entry name" value="THA8-like"/>
</dbReference>
<accession>A0A443NZA5</accession>
<reference evidence="3 4" key="1">
    <citation type="journal article" date="2019" name="Nat. Plants">
        <title>Stout camphor tree genome fills gaps in understanding of flowering plant genome evolution.</title>
        <authorList>
            <person name="Chaw S.M."/>
            <person name="Liu Y.C."/>
            <person name="Wu Y.W."/>
            <person name="Wang H.Y."/>
            <person name="Lin C.I."/>
            <person name="Wu C.S."/>
            <person name="Ke H.M."/>
            <person name="Chang L.Y."/>
            <person name="Hsu C.Y."/>
            <person name="Yang H.T."/>
            <person name="Sudianto E."/>
            <person name="Hsu M.H."/>
            <person name="Wu K.P."/>
            <person name="Wang L.N."/>
            <person name="Leebens-Mack J.H."/>
            <person name="Tsai I.J."/>
        </authorList>
    </citation>
    <scope>NUCLEOTIDE SEQUENCE [LARGE SCALE GENOMIC DNA]</scope>
    <source>
        <strain evidence="4">cv. Chaw 1501</strain>
        <tissue evidence="3">Young leaves</tissue>
    </source>
</reference>
<evidence type="ECO:0000256" key="1">
    <source>
        <dbReference type="ARBA" id="ARBA00022737"/>
    </source>
</evidence>
<dbReference type="GO" id="GO:0000373">
    <property type="term" value="P:Group II intron splicing"/>
    <property type="evidence" value="ECO:0007669"/>
    <property type="project" value="InterPro"/>
</dbReference>
<feature type="repeat" description="PPR" evidence="2">
    <location>
        <begin position="169"/>
        <end position="203"/>
    </location>
</feature>
<dbReference type="Pfam" id="PF13041">
    <property type="entry name" value="PPR_2"/>
    <property type="match status" value="1"/>
</dbReference>
<dbReference type="AlphaFoldDB" id="A0A443NZA5"/>
<dbReference type="PROSITE" id="PS51375">
    <property type="entry name" value="PPR"/>
    <property type="match status" value="2"/>
</dbReference>
<dbReference type="Pfam" id="PF01535">
    <property type="entry name" value="PPR"/>
    <property type="match status" value="1"/>
</dbReference>
<name>A0A443NZA5_9MAGN</name>
<keyword evidence="1" id="KW-0677">Repeat</keyword>
<sequence>MDSLQIRFSDLGLEERARNLKSLHRSILLNPFSKKNSSSSSASHFLKISCGLRGGPRKPLWRGRVLSTEAIQAVQSLKLAKSASKLEDVFDSRISRLLKADLIATLEELQRQNEWEIALKVFGFVRKEEWYRPDLSLYCGMIFVMGKNKLIGIAEALFSELLKEGLEPDTRAYTEMIGAFLQVGMVENAMETYRLMKESGCEPDKLTLTILIRNLEKAGEEELASSVMKDSAKYVDFPNRFTKEVKKKHPKMRSFEIV</sequence>
<comment type="caution">
    <text evidence="3">The sequence shown here is derived from an EMBL/GenBank/DDBJ whole genome shotgun (WGS) entry which is preliminary data.</text>
</comment>
<dbReference type="NCBIfam" id="TIGR00756">
    <property type="entry name" value="PPR"/>
    <property type="match status" value="1"/>
</dbReference>
<dbReference type="STRING" id="337451.A0A443NZA5"/>
<gene>
    <name evidence="3" type="ORF">CKAN_01265100</name>
</gene>